<feature type="domain" description="DUF7916" evidence="1">
    <location>
        <begin position="5"/>
        <end position="305"/>
    </location>
</feature>
<dbReference type="Pfam" id="PF25509">
    <property type="entry name" value="DUF7916"/>
    <property type="match status" value="1"/>
</dbReference>
<organism evidence="2 3">
    <name type="scientific">Anaerococcus martiniensis</name>
    <dbReference type="NCBI Taxonomy" id="3115615"/>
    <lineage>
        <taxon>Bacteria</taxon>
        <taxon>Bacillati</taxon>
        <taxon>Bacillota</taxon>
        <taxon>Tissierellia</taxon>
        <taxon>Tissierellales</taxon>
        <taxon>Peptoniphilaceae</taxon>
        <taxon>Anaerococcus</taxon>
    </lineage>
</organism>
<reference evidence="2 3" key="1">
    <citation type="journal article" date="2025" name="Anaerobe">
        <title>Description of Anaerococcus kampingiae sp. nov., Anaerococcus groningensis sp. nov., Anaerococcus martiniensis sp. nov., and Anaerococcus cruorum sp. nov., isolated from human clinical specimens.</title>
        <authorList>
            <person name="Boiten K.E."/>
            <person name="Meijer J."/>
            <person name="van Wezel E.M."/>
            <person name="Veloo A.C.M."/>
        </authorList>
    </citation>
    <scope>NUCLEOTIDE SEQUENCE [LARGE SCALE GENOMIC DNA]</scope>
    <source>
        <strain evidence="2 3">ENR0831</strain>
    </source>
</reference>
<dbReference type="EMBL" id="JBGMEI010000007">
    <property type="protein sequence ID" value="MFO3665846.1"/>
    <property type="molecule type" value="Genomic_DNA"/>
</dbReference>
<comment type="caution">
    <text evidence="2">The sequence shown here is derived from an EMBL/GenBank/DDBJ whole genome shotgun (WGS) entry which is preliminary data.</text>
</comment>
<gene>
    <name evidence="2" type="ORF">ACCQ41_06265</name>
</gene>
<dbReference type="InterPro" id="IPR011060">
    <property type="entry name" value="RibuloseP-bd_barrel"/>
</dbReference>
<dbReference type="SUPFAM" id="SSF51366">
    <property type="entry name" value="Ribulose-phoshate binding barrel"/>
    <property type="match status" value="1"/>
</dbReference>
<accession>A0ABW9M956</accession>
<proteinExistence type="predicted"/>
<evidence type="ECO:0000259" key="1">
    <source>
        <dbReference type="Pfam" id="PF25509"/>
    </source>
</evidence>
<evidence type="ECO:0000313" key="2">
    <source>
        <dbReference type="EMBL" id="MFO3665846.1"/>
    </source>
</evidence>
<protein>
    <submittedName>
        <fullName evidence="2">Haloacid dehalogenase-like hydrolase</fullName>
    </submittedName>
</protein>
<keyword evidence="3" id="KW-1185">Reference proteome</keyword>
<name>A0ABW9M956_9FIRM</name>
<dbReference type="InterPro" id="IPR057238">
    <property type="entry name" value="DUF7916"/>
</dbReference>
<dbReference type="Proteomes" id="UP001637996">
    <property type="component" value="Unassembled WGS sequence"/>
</dbReference>
<dbReference type="RefSeq" id="WP_410031526.1">
    <property type="nucleotide sequence ID" value="NZ_JBGMEI010000007.1"/>
</dbReference>
<evidence type="ECO:0000313" key="3">
    <source>
        <dbReference type="Proteomes" id="UP001637996"/>
    </source>
</evidence>
<sequence length="307" mass="33451">MKRLLNFQGADFLNATPLELKQAILASEGRVIVSESVVTFEPYVNGLTNAEIEKAFGADILLLNVLDLDNPKIEGVPESEADHIGWLKKATSRPIGVNLEPVDEGANMTQGKEEIAKGRKASIENYKKANDYGLDLICLTGNPATGVTNEAILKAIKEAKENFNGLIIAGKMHAAGTDGVVMDLEIAKEFVNAGCDILLVPAPYTIPHFNENDLREIADYIRSYNKDKEIDQKVLIMSAIGTSQETADKDTIRQIALAAKSSGAHLQHIGDAMNGISLPENIYTMGVAIRGVRWQIYQMSSSIIRNK</sequence>